<dbReference type="InterPro" id="IPR005479">
    <property type="entry name" value="CPAse_ATP-bd"/>
</dbReference>
<accession>A0A9E7UL97</accession>
<organism evidence="8">
    <name type="scientific">Methanothermobacter wolfeii</name>
    <name type="common">Methanobacterium wolfei</name>
    <dbReference type="NCBI Taxonomy" id="145261"/>
    <lineage>
        <taxon>Archaea</taxon>
        <taxon>Methanobacteriati</taxon>
        <taxon>Methanobacteriota</taxon>
        <taxon>Methanomada group</taxon>
        <taxon>Methanobacteria</taxon>
        <taxon>Methanobacteriales</taxon>
        <taxon>Methanobacteriaceae</taxon>
        <taxon>Methanothermobacter</taxon>
    </lineage>
</organism>
<name>A0A9E7UL97_METWO</name>
<proteinExistence type="predicted"/>
<sequence>MFSLLLIGVNTRPVAESAFRLGYQVISASYYCTADFRSYTRRRCMLKQEPGRSCGRFHEEFSTERLLEISSDLIDEADGIIPLTGAPELPWKKVMGNTRTDHVEDKYRFYRKIRGSYLTPETHLLRDPGEAAEMVSPDKRYIIKPVRGAGGFGVTDLQECGGEFLLQEYIEGVPVSASVLSTGQEAVTVLTSKQIIDRGVPGFEGQFIYAGNMTPGPLGEIESLAEDLILDFSLRGSNGVDFILRDGELYVIEVNPRIQGTFECAEASLGINMLEAHIRAFHGELIEKPVPRMCAVKRILYAPGRCIFPGINLQGVHDLPVPGAVIEAGEPLVTVMSEHKTPEGAFRLASRRCSKVLGSLKII</sequence>
<comment type="cofactor">
    <cofactor evidence="1">
        <name>Mn(2+)</name>
        <dbReference type="ChEBI" id="CHEBI:29035"/>
    </cofactor>
</comment>
<dbReference type="PANTHER" id="PTHR43055:SF1">
    <property type="entry name" value="FORMATE-DEPENDENT PHOSPHORIBOSYLGLYCINAMIDE FORMYLTRANSFERASE"/>
    <property type="match status" value="1"/>
</dbReference>
<dbReference type="Pfam" id="PF02655">
    <property type="entry name" value="ATP-grasp_3"/>
    <property type="match status" value="1"/>
</dbReference>
<dbReference type="GeneID" id="75106936"/>
<evidence type="ECO:0000256" key="4">
    <source>
        <dbReference type="ARBA" id="ARBA00022840"/>
    </source>
</evidence>
<dbReference type="EMBL" id="CP104550">
    <property type="protein sequence ID" value="UXH31235.1"/>
    <property type="molecule type" value="Genomic_DNA"/>
</dbReference>
<protein>
    <submittedName>
        <fullName evidence="8">ATP-grasp domain-containing protein</fullName>
    </submittedName>
</protein>
<dbReference type="Proteomes" id="UP001369247">
    <property type="component" value="Unassembled WGS sequence"/>
</dbReference>
<dbReference type="InterPro" id="IPR011761">
    <property type="entry name" value="ATP-grasp"/>
</dbReference>
<dbReference type="GO" id="GO:0005829">
    <property type="term" value="C:cytosol"/>
    <property type="evidence" value="ECO:0007669"/>
    <property type="project" value="TreeGrafter"/>
</dbReference>
<dbReference type="Gene3D" id="3.30.470.20">
    <property type="entry name" value="ATP-grasp fold, B domain"/>
    <property type="match status" value="1"/>
</dbReference>
<dbReference type="PROSITE" id="PS00867">
    <property type="entry name" value="CPSASE_2"/>
    <property type="match status" value="1"/>
</dbReference>
<evidence type="ECO:0000256" key="5">
    <source>
        <dbReference type="PROSITE-ProRule" id="PRU00409"/>
    </source>
</evidence>
<evidence type="ECO:0000313" key="8">
    <source>
        <dbReference type="EMBL" id="UXH31235.1"/>
    </source>
</evidence>
<dbReference type="PANTHER" id="PTHR43055">
    <property type="entry name" value="FORMATE-DEPENDENT PHOSPHORIBOSYLGLYCINAMIDE FORMYLTRANSFERASE"/>
    <property type="match status" value="1"/>
</dbReference>
<dbReference type="AlphaFoldDB" id="A0A9E7UL97"/>
<evidence type="ECO:0000256" key="1">
    <source>
        <dbReference type="ARBA" id="ARBA00001936"/>
    </source>
</evidence>
<dbReference type="KEGG" id="mwo:MWSIV6_1337"/>
<dbReference type="GO" id="GO:0046872">
    <property type="term" value="F:metal ion binding"/>
    <property type="evidence" value="ECO:0007669"/>
    <property type="project" value="InterPro"/>
</dbReference>
<dbReference type="InterPro" id="IPR016677">
    <property type="entry name" value="UCP016817_carboligase"/>
</dbReference>
<dbReference type="PIRSF" id="PIRSF016817">
    <property type="entry name" value="UCP016817_carboligase"/>
    <property type="match status" value="1"/>
</dbReference>
<dbReference type="GO" id="GO:0005524">
    <property type="term" value="F:ATP binding"/>
    <property type="evidence" value="ECO:0007669"/>
    <property type="project" value="UniProtKB-UniRule"/>
</dbReference>
<keyword evidence="4 5" id="KW-0067">ATP-binding</keyword>
<evidence type="ECO:0000256" key="3">
    <source>
        <dbReference type="ARBA" id="ARBA00022741"/>
    </source>
</evidence>
<keyword evidence="3 5" id="KW-0547">Nucleotide-binding</keyword>
<evidence type="ECO:0000256" key="2">
    <source>
        <dbReference type="ARBA" id="ARBA00022598"/>
    </source>
</evidence>
<dbReference type="EMBL" id="JAXUHJ010000008">
    <property type="protein sequence ID" value="MEJ8542939.1"/>
    <property type="molecule type" value="Genomic_DNA"/>
</dbReference>
<dbReference type="RefSeq" id="WP_074359253.1">
    <property type="nucleotide sequence ID" value="NZ_CP104550.1"/>
</dbReference>
<reference evidence="8" key="1">
    <citation type="submission" date="2022-09" db="EMBL/GenBank/DDBJ databases">
        <title>Characterization of three MwoI isoschizomers from sequenced genome and metagenomes.</title>
        <authorList>
            <person name="Fomenkov A."/>
            <person name="Xu S.Y."/>
            <person name="Roberts R.J."/>
        </authorList>
    </citation>
    <scope>NUCLEOTIDE SEQUENCE</scope>
    <source>
        <strain evidence="8">DSM 2970</strain>
    </source>
</reference>
<dbReference type="PROSITE" id="PS50975">
    <property type="entry name" value="ATP_GRASP"/>
    <property type="match status" value="1"/>
</dbReference>
<dbReference type="SUPFAM" id="SSF56059">
    <property type="entry name" value="Glutathione synthetase ATP-binding domain-like"/>
    <property type="match status" value="1"/>
</dbReference>
<evidence type="ECO:0000313" key="9">
    <source>
        <dbReference type="Proteomes" id="UP001369247"/>
    </source>
</evidence>
<evidence type="ECO:0000313" key="7">
    <source>
        <dbReference type="EMBL" id="MEJ8542939.1"/>
    </source>
</evidence>
<feature type="domain" description="ATP-grasp" evidence="6">
    <location>
        <begin position="78"/>
        <end position="282"/>
    </location>
</feature>
<dbReference type="Proteomes" id="UP001065373">
    <property type="component" value="Chromosome"/>
</dbReference>
<dbReference type="GO" id="GO:0016874">
    <property type="term" value="F:ligase activity"/>
    <property type="evidence" value="ECO:0007669"/>
    <property type="project" value="UniProtKB-KW"/>
</dbReference>
<reference evidence="7 9" key="2">
    <citation type="submission" date="2023-12" db="EMBL/GenBank/DDBJ databases">
        <title>Phenotypic and Genomic Characterization of Methanothermobacter wolfeii Strain BSEL, a CO2-Capturing Archaeon with Minimal Nutrient Requirements.</title>
        <authorList>
            <person name="Ale Enriquez F."/>
            <person name="Ahring B.K."/>
        </authorList>
    </citation>
    <scope>NUCLEOTIDE SEQUENCE [LARGE SCALE GENOMIC DNA]</scope>
    <source>
        <strain evidence="7 9">BSEL-1</strain>
    </source>
</reference>
<gene>
    <name evidence="8" type="ORF">N5910_06750</name>
    <name evidence="7" type="ORF">U2150_05490</name>
</gene>
<evidence type="ECO:0000259" key="6">
    <source>
        <dbReference type="PROSITE" id="PS50975"/>
    </source>
</evidence>
<dbReference type="InterPro" id="IPR003806">
    <property type="entry name" value="ATP-grasp_PylC-type"/>
</dbReference>
<keyword evidence="9" id="KW-1185">Reference proteome</keyword>
<keyword evidence="2" id="KW-0436">Ligase</keyword>